<dbReference type="InterPro" id="IPR003018">
    <property type="entry name" value="GAF"/>
</dbReference>
<sequence length="402" mass="46215">MNNIENPMKDLDADIFFQIIQTFWEMKSWRESANQLVKMIRPYFIFDNLVIYLLDPMTLTLEAAFAKATGRGKSAEADVAWGEIIATRVIESRQIVLQEPEEADPLNRLKQPYTLALPLATPSQVYGALVFIRFGSPPYSAEQIKFAHLLARLLSRQIQYEHLKRDRDHLEFQYRVFQVQEDFISTVSHELRTPLGFIKGYTTTLLRTDANWDEKTQREFLSIIDTETDRLQDLIANLLDSAKLQAGQIVMNFQQVRLESLVNDMLTRLALHHPGLVIHTDIEQPLKPIQADPRRLVQVFENLLTNAEKYAPASPVYITIKSVRNGVKVDIRDEGPGIPEKYQERIFDRFFRVPDQQTNVHGSGLGLFICRQIIQAHHGEITLTSKIGEGTTFHIFLPETID</sequence>
<evidence type="ECO:0000256" key="5">
    <source>
        <dbReference type="ARBA" id="ARBA00022777"/>
    </source>
</evidence>
<dbReference type="SMART" id="SM00388">
    <property type="entry name" value="HisKA"/>
    <property type="match status" value="1"/>
</dbReference>
<reference evidence="9" key="1">
    <citation type="journal article" date="2020" name="mSystems">
        <title>Genome- and Community-Level Interaction Insights into Carbon Utilization and Element Cycling Functions of Hydrothermarchaeota in Hydrothermal Sediment.</title>
        <authorList>
            <person name="Zhou Z."/>
            <person name="Liu Y."/>
            <person name="Xu W."/>
            <person name="Pan J."/>
            <person name="Luo Z.H."/>
            <person name="Li M."/>
        </authorList>
    </citation>
    <scope>NUCLEOTIDE SEQUENCE [LARGE SCALE GENOMIC DNA]</scope>
    <source>
        <strain evidence="9">SpSt-556</strain>
    </source>
</reference>
<dbReference type="InterPro" id="IPR029016">
    <property type="entry name" value="GAF-like_dom_sf"/>
</dbReference>
<dbReference type="InterPro" id="IPR003594">
    <property type="entry name" value="HATPase_dom"/>
</dbReference>
<dbReference type="AlphaFoldDB" id="A0A7C4L1M9"/>
<evidence type="ECO:0000256" key="2">
    <source>
        <dbReference type="ARBA" id="ARBA00012438"/>
    </source>
</evidence>
<accession>A0A7C4L1M9</accession>
<dbReference type="SUPFAM" id="SSF55874">
    <property type="entry name" value="ATPase domain of HSP90 chaperone/DNA topoisomerase II/histidine kinase"/>
    <property type="match status" value="1"/>
</dbReference>
<dbReference type="FunFam" id="1.10.287.130:FF:000001">
    <property type="entry name" value="Two-component sensor histidine kinase"/>
    <property type="match status" value="1"/>
</dbReference>
<gene>
    <name evidence="9" type="ORF">ENT17_06740</name>
</gene>
<dbReference type="SUPFAM" id="SSF55781">
    <property type="entry name" value="GAF domain-like"/>
    <property type="match status" value="1"/>
</dbReference>
<dbReference type="InterPro" id="IPR003661">
    <property type="entry name" value="HisK_dim/P_dom"/>
</dbReference>
<comment type="caution">
    <text evidence="9">The sequence shown here is derived from an EMBL/GenBank/DDBJ whole genome shotgun (WGS) entry which is preliminary data.</text>
</comment>
<evidence type="ECO:0000256" key="7">
    <source>
        <dbReference type="ARBA" id="ARBA00023136"/>
    </source>
</evidence>
<protein>
    <recommendedName>
        <fullName evidence="2">histidine kinase</fullName>
        <ecNumber evidence="2">2.7.13.3</ecNumber>
    </recommendedName>
</protein>
<dbReference type="SMART" id="SM00065">
    <property type="entry name" value="GAF"/>
    <property type="match status" value="1"/>
</dbReference>
<keyword evidence="5 9" id="KW-0418">Kinase</keyword>
<proteinExistence type="predicted"/>
<dbReference type="SMART" id="SM00387">
    <property type="entry name" value="HATPase_c"/>
    <property type="match status" value="1"/>
</dbReference>
<dbReference type="Gene3D" id="3.30.450.40">
    <property type="match status" value="1"/>
</dbReference>
<keyword evidence="6" id="KW-0902">Two-component regulatory system</keyword>
<evidence type="ECO:0000256" key="4">
    <source>
        <dbReference type="ARBA" id="ARBA00022679"/>
    </source>
</evidence>
<dbReference type="PROSITE" id="PS50109">
    <property type="entry name" value="HIS_KIN"/>
    <property type="match status" value="1"/>
</dbReference>
<dbReference type="InterPro" id="IPR004358">
    <property type="entry name" value="Sig_transdc_His_kin-like_C"/>
</dbReference>
<dbReference type="EMBL" id="DSXR01000068">
    <property type="protein sequence ID" value="HGS87303.1"/>
    <property type="molecule type" value="Genomic_DNA"/>
</dbReference>
<dbReference type="InterPro" id="IPR036097">
    <property type="entry name" value="HisK_dim/P_sf"/>
</dbReference>
<dbReference type="EC" id="2.7.13.3" evidence="2"/>
<name>A0A7C4L1M9_9CHLR</name>
<keyword evidence="4" id="KW-0808">Transferase</keyword>
<dbReference type="FunFam" id="3.30.565.10:FF:000006">
    <property type="entry name" value="Sensor histidine kinase WalK"/>
    <property type="match status" value="1"/>
</dbReference>
<dbReference type="InterPro" id="IPR005467">
    <property type="entry name" value="His_kinase_dom"/>
</dbReference>
<dbReference type="Gene3D" id="1.10.287.130">
    <property type="match status" value="1"/>
</dbReference>
<dbReference type="Gene3D" id="3.30.565.10">
    <property type="entry name" value="Histidine kinase-like ATPase, C-terminal domain"/>
    <property type="match status" value="1"/>
</dbReference>
<comment type="catalytic activity">
    <reaction evidence="1">
        <text>ATP + protein L-histidine = ADP + protein N-phospho-L-histidine.</text>
        <dbReference type="EC" id="2.7.13.3"/>
    </reaction>
</comment>
<dbReference type="PANTHER" id="PTHR43711">
    <property type="entry name" value="TWO-COMPONENT HISTIDINE KINASE"/>
    <property type="match status" value="1"/>
</dbReference>
<feature type="domain" description="Histidine kinase" evidence="8">
    <location>
        <begin position="186"/>
        <end position="401"/>
    </location>
</feature>
<dbReference type="PANTHER" id="PTHR43711:SF1">
    <property type="entry name" value="HISTIDINE KINASE 1"/>
    <property type="match status" value="1"/>
</dbReference>
<dbReference type="PRINTS" id="PR00344">
    <property type="entry name" value="BCTRLSENSOR"/>
</dbReference>
<dbReference type="GO" id="GO:0000155">
    <property type="term" value="F:phosphorelay sensor kinase activity"/>
    <property type="evidence" value="ECO:0007669"/>
    <property type="project" value="InterPro"/>
</dbReference>
<evidence type="ECO:0000256" key="3">
    <source>
        <dbReference type="ARBA" id="ARBA00022553"/>
    </source>
</evidence>
<dbReference type="Pfam" id="PF13492">
    <property type="entry name" value="GAF_3"/>
    <property type="match status" value="1"/>
</dbReference>
<keyword evidence="3" id="KW-0597">Phosphoprotein</keyword>
<dbReference type="CDD" id="cd00082">
    <property type="entry name" value="HisKA"/>
    <property type="match status" value="1"/>
</dbReference>
<dbReference type="Pfam" id="PF00512">
    <property type="entry name" value="HisKA"/>
    <property type="match status" value="1"/>
</dbReference>
<dbReference type="SUPFAM" id="SSF47384">
    <property type="entry name" value="Homodimeric domain of signal transducing histidine kinase"/>
    <property type="match status" value="1"/>
</dbReference>
<evidence type="ECO:0000256" key="6">
    <source>
        <dbReference type="ARBA" id="ARBA00023012"/>
    </source>
</evidence>
<organism evidence="9">
    <name type="scientific">Bellilinea caldifistulae</name>
    <dbReference type="NCBI Taxonomy" id="360411"/>
    <lineage>
        <taxon>Bacteria</taxon>
        <taxon>Bacillati</taxon>
        <taxon>Chloroflexota</taxon>
        <taxon>Anaerolineae</taxon>
        <taxon>Anaerolineales</taxon>
        <taxon>Anaerolineaceae</taxon>
        <taxon>Bellilinea</taxon>
    </lineage>
</organism>
<dbReference type="Pfam" id="PF02518">
    <property type="entry name" value="HATPase_c"/>
    <property type="match status" value="1"/>
</dbReference>
<dbReference type="InterPro" id="IPR050736">
    <property type="entry name" value="Sensor_HK_Regulatory"/>
</dbReference>
<dbReference type="InterPro" id="IPR036890">
    <property type="entry name" value="HATPase_C_sf"/>
</dbReference>
<evidence type="ECO:0000256" key="1">
    <source>
        <dbReference type="ARBA" id="ARBA00000085"/>
    </source>
</evidence>
<keyword evidence="7" id="KW-0472">Membrane</keyword>
<evidence type="ECO:0000259" key="8">
    <source>
        <dbReference type="PROSITE" id="PS50109"/>
    </source>
</evidence>
<evidence type="ECO:0000313" key="9">
    <source>
        <dbReference type="EMBL" id="HGS87303.1"/>
    </source>
</evidence>